<accession>A0A0R3QGB4</accession>
<dbReference type="EMBL" id="UZAG01004730">
    <property type="protein sequence ID" value="VDO17173.1"/>
    <property type="molecule type" value="Genomic_DNA"/>
</dbReference>
<dbReference type="AlphaFoldDB" id="A0A0R3QGB4"/>
<proteinExistence type="predicted"/>
<protein>
    <submittedName>
        <fullName evidence="1 3">Uncharacterized protein</fullName>
    </submittedName>
</protein>
<organism evidence="3">
    <name type="scientific">Brugia timori</name>
    <dbReference type="NCBI Taxonomy" id="42155"/>
    <lineage>
        <taxon>Eukaryota</taxon>
        <taxon>Metazoa</taxon>
        <taxon>Ecdysozoa</taxon>
        <taxon>Nematoda</taxon>
        <taxon>Chromadorea</taxon>
        <taxon>Rhabditida</taxon>
        <taxon>Spirurina</taxon>
        <taxon>Spiruromorpha</taxon>
        <taxon>Filarioidea</taxon>
        <taxon>Onchocercidae</taxon>
        <taxon>Brugia</taxon>
    </lineage>
</organism>
<keyword evidence="2" id="KW-1185">Reference proteome</keyword>
<reference evidence="1 2" key="2">
    <citation type="submission" date="2018-11" db="EMBL/GenBank/DDBJ databases">
        <authorList>
            <consortium name="Pathogen Informatics"/>
        </authorList>
    </citation>
    <scope>NUCLEOTIDE SEQUENCE [LARGE SCALE GENOMIC DNA]</scope>
</reference>
<name>A0A0R3QGB4_9BILA</name>
<evidence type="ECO:0000313" key="1">
    <source>
        <dbReference type="EMBL" id="VDO17173.1"/>
    </source>
</evidence>
<evidence type="ECO:0000313" key="3">
    <source>
        <dbReference type="WBParaSite" id="BTMF_0000541301-mRNA-1"/>
    </source>
</evidence>
<dbReference type="STRING" id="42155.A0A0R3QGB4"/>
<reference evidence="3" key="1">
    <citation type="submission" date="2017-02" db="UniProtKB">
        <authorList>
            <consortium name="WormBaseParasite"/>
        </authorList>
    </citation>
    <scope>IDENTIFICATION</scope>
</reference>
<sequence>MIHANSSSLFFPCIYYCPISYHKLISTKLIMPLTGLDLAVYGFNRNTRKIEEAGISYELRIIRDKLTLGVNTEPILKQSPSIERFTGNWTNLGCAEGNRNYVSIFTLRREFNPKILT</sequence>
<dbReference type="WBParaSite" id="BTMF_0000541301-mRNA-1">
    <property type="protein sequence ID" value="BTMF_0000541301-mRNA-1"/>
    <property type="gene ID" value="BTMF_0000541301"/>
</dbReference>
<evidence type="ECO:0000313" key="2">
    <source>
        <dbReference type="Proteomes" id="UP000280834"/>
    </source>
</evidence>
<dbReference type="Proteomes" id="UP000280834">
    <property type="component" value="Unassembled WGS sequence"/>
</dbReference>
<gene>
    <name evidence="1" type="ORF">BTMF_LOCUS4696</name>
</gene>